<dbReference type="RefSeq" id="WP_011394454.1">
    <property type="nucleotide sequence ID" value="NC_007645.1"/>
</dbReference>
<reference evidence="3 4" key="1">
    <citation type="journal article" date="2005" name="Nucleic Acids Res.">
        <title>Genomic blueprint of Hahella chejuensis, a marine microbe producing an algicidal agent.</title>
        <authorList>
            <person name="Jeong H."/>
            <person name="Yim J.H."/>
            <person name="Lee C."/>
            <person name="Choi S.-H."/>
            <person name="Park Y.K."/>
            <person name="Yoon S.H."/>
            <person name="Hur C.-G."/>
            <person name="Kang H.-Y."/>
            <person name="Kim D."/>
            <person name="Lee H.H."/>
            <person name="Park K.H."/>
            <person name="Park S.-H."/>
            <person name="Park H.-S."/>
            <person name="Lee H.K."/>
            <person name="Oh T.K."/>
            <person name="Kim J.F."/>
        </authorList>
    </citation>
    <scope>NUCLEOTIDE SEQUENCE [LARGE SCALE GENOMIC DNA]</scope>
    <source>
        <strain evidence="3 4">KCTC 2396</strain>
    </source>
</reference>
<evidence type="ECO:0000313" key="3">
    <source>
        <dbReference type="EMBL" id="ABC27377.1"/>
    </source>
</evidence>
<keyword evidence="1" id="KW-0732">Signal</keyword>
<proteinExistence type="predicted"/>
<dbReference type="PROSITE" id="PS50106">
    <property type="entry name" value="PDZ"/>
    <property type="match status" value="1"/>
</dbReference>
<dbReference type="InterPro" id="IPR034122">
    <property type="entry name" value="Retropepsin-like_bacterial"/>
</dbReference>
<dbReference type="OrthoDB" id="5580718at2"/>
<dbReference type="eggNOG" id="COG0793">
    <property type="taxonomic scope" value="Bacteria"/>
</dbReference>
<dbReference type="AlphaFoldDB" id="Q2SPP7"/>
<dbReference type="Gene3D" id="2.30.42.10">
    <property type="match status" value="1"/>
</dbReference>
<dbReference type="SUPFAM" id="SSF50156">
    <property type="entry name" value="PDZ domain-like"/>
    <property type="match status" value="1"/>
</dbReference>
<sequence>MTLPKELIPLFALVAASSLSLASDKAPGWVTEGPYVVEKAFSFELPLEVLANKLFVEVEVGGAPRRFVFDTGSPSMMSAKLAKELGLKVIDKRKGRDSHGAIVESEIVQADLNVGGTVFHKTPLFVADFPKTAQCLFDGVLGSEVLPLCAWQIDLSSSVLRCHSELSKLDHLDKAKKQTLYDFGYPHAPIFDIQFADKAKSKAMFDTGSPEYLAVSPPDFEGAKHNGGVGDSLSGSGSLGASLGGVAPNKEQLQMQLKTLSIGNVEMGKVGALLRESPPSLIGASVLEHFIVTLDSRSSSAYFLPYRDGPFSRSTYGFSLNFEESPTVSLIWDDSPAKAAGLRVGHRIASINGEPATTSCEGIRSAMRAMSEGDVIELTWEGGAAKLNRERTLTD</sequence>
<dbReference type="Gene3D" id="2.40.70.10">
    <property type="entry name" value="Acid Proteases"/>
    <property type="match status" value="1"/>
</dbReference>
<dbReference type="KEGG" id="hch:HCH_00467"/>
<dbReference type="Pfam" id="PF17820">
    <property type="entry name" value="PDZ_6"/>
    <property type="match status" value="1"/>
</dbReference>
<dbReference type="HOGENOM" id="CLU_653614_0_0_6"/>
<name>Q2SPP7_HAHCH</name>
<dbReference type="InterPro" id="IPR041489">
    <property type="entry name" value="PDZ_6"/>
</dbReference>
<feature type="chain" id="PRO_5004215740" evidence="1">
    <location>
        <begin position="23"/>
        <end position="395"/>
    </location>
</feature>
<evidence type="ECO:0000259" key="2">
    <source>
        <dbReference type="PROSITE" id="PS50106"/>
    </source>
</evidence>
<dbReference type="Proteomes" id="UP000000238">
    <property type="component" value="Chromosome"/>
</dbReference>
<feature type="signal peptide" evidence="1">
    <location>
        <begin position="1"/>
        <end position="22"/>
    </location>
</feature>
<dbReference type="Pfam" id="PF13650">
    <property type="entry name" value="Asp_protease_2"/>
    <property type="match status" value="1"/>
</dbReference>
<dbReference type="CDD" id="cd05483">
    <property type="entry name" value="retropepsin_like_bacteria"/>
    <property type="match status" value="1"/>
</dbReference>
<dbReference type="InterPro" id="IPR021109">
    <property type="entry name" value="Peptidase_aspartic_dom_sf"/>
</dbReference>
<dbReference type="SUPFAM" id="SSF50630">
    <property type="entry name" value="Acid proteases"/>
    <property type="match status" value="1"/>
</dbReference>
<gene>
    <name evidence="3" type="ordered locus">HCH_00467</name>
</gene>
<evidence type="ECO:0000313" key="4">
    <source>
        <dbReference type="Proteomes" id="UP000000238"/>
    </source>
</evidence>
<dbReference type="EMBL" id="CP000155">
    <property type="protein sequence ID" value="ABC27377.1"/>
    <property type="molecule type" value="Genomic_DNA"/>
</dbReference>
<organism evidence="3 4">
    <name type="scientific">Hahella chejuensis (strain KCTC 2396)</name>
    <dbReference type="NCBI Taxonomy" id="349521"/>
    <lineage>
        <taxon>Bacteria</taxon>
        <taxon>Pseudomonadati</taxon>
        <taxon>Pseudomonadota</taxon>
        <taxon>Gammaproteobacteria</taxon>
        <taxon>Oceanospirillales</taxon>
        <taxon>Hahellaceae</taxon>
        <taxon>Hahella</taxon>
    </lineage>
</organism>
<feature type="domain" description="PDZ" evidence="2">
    <location>
        <begin position="291"/>
        <end position="378"/>
    </location>
</feature>
<keyword evidence="4" id="KW-1185">Reference proteome</keyword>
<dbReference type="InterPro" id="IPR036034">
    <property type="entry name" value="PDZ_sf"/>
</dbReference>
<accession>Q2SPP7</accession>
<dbReference type="InterPro" id="IPR001478">
    <property type="entry name" value="PDZ"/>
</dbReference>
<protein>
    <submittedName>
        <fullName evidence="3">Protein containing PDZ domain</fullName>
    </submittedName>
</protein>
<evidence type="ECO:0000256" key="1">
    <source>
        <dbReference type="SAM" id="SignalP"/>
    </source>
</evidence>